<dbReference type="InterPro" id="IPR006680">
    <property type="entry name" value="Amidohydro-rel"/>
</dbReference>
<evidence type="ECO:0000313" key="2">
    <source>
        <dbReference type="EMBL" id="MFD1567298.1"/>
    </source>
</evidence>
<keyword evidence="3" id="KW-1185">Reference proteome</keyword>
<feature type="non-terminal residue" evidence="2">
    <location>
        <position position="267"/>
    </location>
</feature>
<gene>
    <name evidence="2" type="ORF">ACFSAU_07315</name>
</gene>
<dbReference type="InterPro" id="IPR051781">
    <property type="entry name" value="Metallo-dep_Hydrolase"/>
</dbReference>
<dbReference type="Pfam" id="PF01979">
    <property type="entry name" value="Amidohydro_1"/>
    <property type="match status" value="1"/>
</dbReference>
<accession>A0ABD6BT32</accession>
<organism evidence="2 3">
    <name type="scientific">Halolamina litorea</name>
    <dbReference type="NCBI Taxonomy" id="1515593"/>
    <lineage>
        <taxon>Archaea</taxon>
        <taxon>Methanobacteriati</taxon>
        <taxon>Methanobacteriota</taxon>
        <taxon>Stenosarchaea group</taxon>
        <taxon>Halobacteria</taxon>
        <taxon>Halobacteriales</taxon>
        <taxon>Haloferacaceae</taxon>
    </lineage>
</organism>
<reference evidence="2 3" key="1">
    <citation type="journal article" date="2019" name="Int. J. Syst. Evol. Microbiol.">
        <title>The Global Catalogue of Microorganisms (GCM) 10K type strain sequencing project: providing services to taxonomists for standard genome sequencing and annotation.</title>
        <authorList>
            <consortium name="The Broad Institute Genomics Platform"/>
            <consortium name="The Broad Institute Genome Sequencing Center for Infectious Disease"/>
            <person name="Wu L."/>
            <person name="Ma J."/>
        </authorList>
    </citation>
    <scope>NUCLEOTIDE SEQUENCE [LARGE SCALE GENOMIC DNA]</scope>
    <source>
        <strain evidence="2 3">CGMCC 1.12859</strain>
    </source>
</reference>
<dbReference type="EMBL" id="JBHUCZ010000003">
    <property type="protein sequence ID" value="MFD1567298.1"/>
    <property type="molecule type" value="Genomic_DNA"/>
</dbReference>
<dbReference type="RefSeq" id="WP_379821715.1">
    <property type="nucleotide sequence ID" value="NZ_JBHUCZ010000003.1"/>
</dbReference>
<protein>
    <submittedName>
        <fullName evidence="2">Amidohydrolase family protein</fullName>
    </submittedName>
</protein>
<evidence type="ECO:0000313" key="3">
    <source>
        <dbReference type="Proteomes" id="UP001597139"/>
    </source>
</evidence>
<dbReference type="PANTHER" id="PTHR43135">
    <property type="entry name" value="ALPHA-D-RIBOSE 1-METHYLPHOSPHONATE 5-TRIPHOSPHATE DIPHOSPHATASE"/>
    <property type="match status" value="1"/>
</dbReference>
<dbReference type="Gene3D" id="3.20.20.140">
    <property type="entry name" value="Metal-dependent hydrolases"/>
    <property type="match status" value="1"/>
</dbReference>
<dbReference type="Proteomes" id="UP001597139">
    <property type="component" value="Unassembled WGS sequence"/>
</dbReference>
<dbReference type="Gene3D" id="2.30.40.10">
    <property type="entry name" value="Urease, subunit C, domain 1"/>
    <property type="match status" value="1"/>
</dbReference>
<dbReference type="AlphaFoldDB" id="A0ABD6BT32"/>
<feature type="domain" description="Amidohydrolase-related" evidence="1">
    <location>
        <begin position="49"/>
        <end position="231"/>
    </location>
</feature>
<dbReference type="InterPro" id="IPR032466">
    <property type="entry name" value="Metal_Hydrolase"/>
</dbReference>
<sequence length="267" mass="28104">MQYVHTDGVYRPKSGHVDGRVVCIEDGEVVDVREEPPADAEPLYEGEGYALPGFVDAHTHGPIRPGEGDQLSQMRADPAVQAVRAANNLETDLRAGTTTVRMMGCEHRLDLRLRESERAGELDAPRILPCGGHLTPTNGHGVALTATDGPEACRQRVRDMLAAGAHHIKYFATGGVSSGSGSLDRAPYTDEEVEAIIDEAHRQGVHVATHAHGGAGARQAIEAGVDTVEHAAAFGPALTNLLAESDAHAVGTFSILHDPEGIVGGDA</sequence>
<dbReference type="InterPro" id="IPR011059">
    <property type="entry name" value="Metal-dep_hydrolase_composite"/>
</dbReference>
<proteinExistence type="predicted"/>
<dbReference type="SUPFAM" id="SSF51556">
    <property type="entry name" value="Metallo-dependent hydrolases"/>
    <property type="match status" value="1"/>
</dbReference>
<dbReference type="PANTHER" id="PTHR43135:SF3">
    <property type="entry name" value="ALPHA-D-RIBOSE 1-METHYLPHOSPHONATE 5-TRIPHOSPHATE DIPHOSPHATASE"/>
    <property type="match status" value="1"/>
</dbReference>
<name>A0ABD6BT32_9EURY</name>
<comment type="caution">
    <text evidence="2">The sequence shown here is derived from an EMBL/GenBank/DDBJ whole genome shotgun (WGS) entry which is preliminary data.</text>
</comment>
<evidence type="ECO:0000259" key="1">
    <source>
        <dbReference type="Pfam" id="PF01979"/>
    </source>
</evidence>